<reference evidence="1" key="1">
    <citation type="submission" date="2023-04" db="EMBL/GenBank/DDBJ databases">
        <title>Draft Genome sequencing of Naganishia species isolated from polar environments using Oxford Nanopore Technology.</title>
        <authorList>
            <person name="Leo P."/>
            <person name="Venkateswaran K."/>
        </authorList>
    </citation>
    <scope>NUCLEOTIDE SEQUENCE</scope>
    <source>
        <strain evidence="1">MNA-CCFEE 5423</strain>
    </source>
</reference>
<accession>A0ACC2VRQ5</accession>
<comment type="caution">
    <text evidence="1">The sequence shown here is derived from an EMBL/GenBank/DDBJ whole genome shotgun (WGS) entry which is preliminary data.</text>
</comment>
<name>A0ACC2VRQ5_9TREE</name>
<proteinExistence type="predicted"/>
<dbReference type="EMBL" id="JASBWT010000009">
    <property type="protein sequence ID" value="KAJ9101811.1"/>
    <property type="molecule type" value="Genomic_DNA"/>
</dbReference>
<gene>
    <name evidence="1" type="ORF">QFC21_003150</name>
</gene>
<evidence type="ECO:0000313" key="2">
    <source>
        <dbReference type="Proteomes" id="UP001227268"/>
    </source>
</evidence>
<protein>
    <submittedName>
        <fullName evidence="1">Uncharacterized protein</fullName>
    </submittedName>
</protein>
<evidence type="ECO:0000313" key="1">
    <source>
        <dbReference type="EMBL" id="KAJ9101811.1"/>
    </source>
</evidence>
<dbReference type="Proteomes" id="UP001227268">
    <property type="component" value="Unassembled WGS sequence"/>
</dbReference>
<sequence length="1152" mass="127397">MSQSALRSASANADNTQTEKRATAPPAEKKDTTSALKPLLAKLPSWLVSAAEDPRKWKTFIRCMVCLFANLVLLVCQPSKYNSPPGNAVTRTMELIKHPLLIGLNSAGQAGFFGLIVACIAPPYVPLSVFLFLMLTIILGMCIGWAWGVAAMAAALQARSRTLLASQYTRAQSNLSPSGANPDAQFQVFIFKGQFLDPRSTVVFGIFFFVGTYFLGSVRAIAPKMTLLCIFGTIVMDVMMSYGPLFPSSQYTIATQFLIPTGYYVAVATASIILVFPQTLNHALTDGYSKGVLKAGNGLVALQAKVLNTSPNDIEAWSALSAKARTVRQIFTGALVQITGSTAMLELEVSYGRVSAKDLKLLIEKSKVLTGRLLGIASFQASNLRELDATKMWYDAHPLRLSFQLLVEEAKEQDRGQGNESEAYHARTVDRLYKLQDKINEKEKGGSHTIEQLLPILERSSSRLRTACQNGLEGGIEWLEWTNTHRWHRGKKTYPKDETVEEGLQKRKAAIVELQDALEQFRTVEHIKLLEPFRSLFDAETGDFKDHSDNMSDADAFKLSSRSLFTSFVFVTNLISYSTTLIDFLQTMLEVEARSPRNKVQWPSAFRKIAKIAMSRGGSAINPLEIGTQDVEADRESDSDDDDDSTASTLVDAKNKAKEEQRQRSKDAKRKKYRLDPDAELPKNGFQRFLRTIGLAWRWQSSPQGLFALKYALVSIALWIPAICPSSAYFTYVNRGLWALIMSQTGLGVFAGEQIAGFIARMAGTLIGLVFGMVAWYMGSGHGNGNPYGVVAATLFVCAPFLFARVVAPQPVMAFPLMIAVTIVFTIGYSWVDTHLVVLANQGRGVDVAWRRALLVIIGFTAGFIISLFPKPQSAKVTVRKSLAKAIDSIAELYTEEVKGFLLEARLYESTNQQPLDVEERATRYRTRFLGLIAKLQGIPPQIANAKFEPALRGPWPKAKYEALMARIQELLGAMALLSNSWTRMRGGWAKVLVDETPFFEPNFIADSLGLLSLITHSLRDGRQMPASLPLVERLAAHSMHKHHHGVAEAHKSGGQQSGHSDSTRTLRDTSIAIPENVDGASLRHGHLNWRMLQDEQLAIYATASIALSHIAFKIDQIHSIVRSLVGEQRFDALEDLSRERATKDAQWLDKA</sequence>
<organism evidence="1 2">
    <name type="scientific">Naganishia friedmannii</name>
    <dbReference type="NCBI Taxonomy" id="89922"/>
    <lineage>
        <taxon>Eukaryota</taxon>
        <taxon>Fungi</taxon>
        <taxon>Dikarya</taxon>
        <taxon>Basidiomycota</taxon>
        <taxon>Agaricomycotina</taxon>
        <taxon>Tremellomycetes</taxon>
        <taxon>Filobasidiales</taxon>
        <taxon>Filobasidiaceae</taxon>
        <taxon>Naganishia</taxon>
    </lineage>
</organism>
<keyword evidence="2" id="KW-1185">Reference proteome</keyword>